<evidence type="ECO:0000313" key="3">
    <source>
        <dbReference type="EMBL" id="RXK62775.1"/>
    </source>
</evidence>
<dbReference type="OrthoDB" id="1438991at2"/>
<gene>
    <name evidence="3" type="ORF">ESA94_07200</name>
</gene>
<evidence type="ECO:0000313" key="4">
    <source>
        <dbReference type="Proteomes" id="UP000290204"/>
    </source>
</evidence>
<dbReference type="InterPro" id="IPR024478">
    <property type="entry name" value="HlyB_4HB_MCP"/>
</dbReference>
<feature type="transmembrane region" description="Helical" evidence="1">
    <location>
        <begin position="182"/>
        <end position="201"/>
    </location>
</feature>
<dbReference type="RefSeq" id="WP_129130145.1">
    <property type="nucleotide sequence ID" value="NZ_SDHW01000001.1"/>
</dbReference>
<dbReference type="Pfam" id="PF12729">
    <property type="entry name" value="4HB_MCP_1"/>
    <property type="match status" value="1"/>
</dbReference>
<dbReference type="EMBL" id="SDHW01000001">
    <property type="protein sequence ID" value="RXK62775.1"/>
    <property type="molecule type" value="Genomic_DNA"/>
</dbReference>
<dbReference type="AlphaFoldDB" id="A0A4Q1CPP8"/>
<feature type="transmembrane region" description="Helical" evidence="1">
    <location>
        <begin position="12"/>
        <end position="30"/>
    </location>
</feature>
<evidence type="ECO:0000256" key="1">
    <source>
        <dbReference type="SAM" id="Phobius"/>
    </source>
</evidence>
<keyword evidence="1" id="KW-0472">Membrane</keyword>
<name>A0A4Q1CPP8_9BACT</name>
<reference evidence="3 4" key="1">
    <citation type="submission" date="2019-01" db="EMBL/GenBank/DDBJ databases">
        <title>Lacibacter sp. strain TTM-7.</title>
        <authorList>
            <person name="Chen W.-M."/>
        </authorList>
    </citation>
    <scope>NUCLEOTIDE SEQUENCE [LARGE SCALE GENOMIC DNA]</scope>
    <source>
        <strain evidence="3 4">TTM-7</strain>
    </source>
</reference>
<comment type="caution">
    <text evidence="3">The sequence shown here is derived from an EMBL/GenBank/DDBJ whole genome shotgun (WGS) entry which is preliminary data.</text>
</comment>
<keyword evidence="1" id="KW-0812">Transmembrane</keyword>
<keyword evidence="4" id="KW-1185">Reference proteome</keyword>
<evidence type="ECO:0000259" key="2">
    <source>
        <dbReference type="Pfam" id="PF12729"/>
    </source>
</evidence>
<proteinExistence type="predicted"/>
<accession>A0A4Q1CPP8</accession>
<feature type="domain" description="Chemotaxis methyl-accepting receptor HlyB-like 4HB MCP" evidence="2">
    <location>
        <begin position="29"/>
        <end position="172"/>
    </location>
</feature>
<keyword evidence="1" id="KW-1133">Transmembrane helix</keyword>
<sequence length="216" mass="24310">MKQFISIKEKRIAAIVLFVVLVGIGLNQLWHEKEYAQLGKNMASLYQDRLMPSGYLFEISDHLYQKKILHMNEAVAAEQLNAQLQKHDVAITQLISAYEKTYLTKDEQQHWKALLASLAAYKTAEENWRSSSDSPAHEPILEKHFQQAQAALGNLNDVQAKEGSVLQSNSKAIISHTVVQSYLQIAMLVVIAVIAAILLLARDNPFFPTEKKALLN</sequence>
<organism evidence="3 4">
    <name type="scientific">Lacibacter luteus</name>
    <dbReference type="NCBI Taxonomy" id="2508719"/>
    <lineage>
        <taxon>Bacteria</taxon>
        <taxon>Pseudomonadati</taxon>
        <taxon>Bacteroidota</taxon>
        <taxon>Chitinophagia</taxon>
        <taxon>Chitinophagales</taxon>
        <taxon>Chitinophagaceae</taxon>
        <taxon>Lacibacter</taxon>
    </lineage>
</organism>
<protein>
    <recommendedName>
        <fullName evidence="2">Chemotaxis methyl-accepting receptor HlyB-like 4HB MCP domain-containing protein</fullName>
    </recommendedName>
</protein>
<dbReference type="Proteomes" id="UP000290204">
    <property type="component" value="Unassembled WGS sequence"/>
</dbReference>